<evidence type="ECO:0000259" key="11">
    <source>
        <dbReference type="Pfam" id="PF02753"/>
    </source>
</evidence>
<gene>
    <name evidence="12" type="ORF">HH682_09630</name>
</gene>
<dbReference type="PROSITE" id="PS00635">
    <property type="entry name" value="PILI_CHAPERONE"/>
    <property type="match status" value="1"/>
</dbReference>
<evidence type="ECO:0000256" key="4">
    <source>
        <dbReference type="ARBA" id="ARBA00022729"/>
    </source>
</evidence>
<dbReference type="InterPro" id="IPR050643">
    <property type="entry name" value="Periplasmic_pilus_chap"/>
</dbReference>
<organism evidence="12 13">
    <name type="scientific">Rosenbergiella gaditana</name>
    <dbReference type="NCBI Taxonomy" id="2726987"/>
    <lineage>
        <taxon>Bacteria</taxon>
        <taxon>Pseudomonadati</taxon>
        <taxon>Pseudomonadota</taxon>
        <taxon>Gammaproteobacteria</taxon>
        <taxon>Enterobacterales</taxon>
        <taxon>Erwiniaceae</taxon>
        <taxon>Rosenbergiella</taxon>
    </lineage>
</organism>
<evidence type="ECO:0000313" key="13">
    <source>
        <dbReference type="Proteomes" id="UP000790096"/>
    </source>
</evidence>
<comment type="caution">
    <text evidence="12">The sequence shown here is derived from an EMBL/GenBank/DDBJ whole genome shotgun (WGS) entry which is preliminary data.</text>
</comment>
<evidence type="ECO:0000259" key="10">
    <source>
        <dbReference type="Pfam" id="PF00345"/>
    </source>
</evidence>
<accession>A0ABS5SXR0</accession>
<evidence type="ECO:0000256" key="3">
    <source>
        <dbReference type="ARBA" id="ARBA00022558"/>
    </source>
</evidence>
<feature type="domain" description="Pili assembly chaperone N-terminal" evidence="10">
    <location>
        <begin position="21"/>
        <end position="135"/>
    </location>
</feature>
<dbReference type="InterPro" id="IPR001829">
    <property type="entry name" value="Pili_assmbl_chaperone_bac"/>
</dbReference>
<dbReference type="InterPro" id="IPR018046">
    <property type="entry name" value="Pili_assmbl_chaperone_CS"/>
</dbReference>
<evidence type="ECO:0000256" key="8">
    <source>
        <dbReference type="RuleBase" id="RU003918"/>
    </source>
</evidence>
<dbReference type="Proteomes" id="UP000790096">
    <property type="component" value="Unassembled WGS sequence"/>
</dbReference>
<keyword evidence="3" id="KW-1029">Fimbrium biogenesis</keyword>
<reference evidence="12 13" key="1">
    <citation type="submission" date="2020-04" db="EMBL/GenBank/DDBJ databases">
        <title>Genome sequencing of Rosenbergiella species.</title>
        <authorList>
            <person name="Alvarez-Perez S."/>
            <person name="Lievens B."/>
        </authorList>
    </citation>
    <scope>NUCLEOTIDE SEQUENCE [LARGE SCALE GENOMIC DNA]</scope>
    <source>
        <strain evidence="12 13">S61</strain>
    </source>
</reference>
<dbReference type="InterPro" id="IPR016147">
    <property type="entry name" value="Pili_assmbl_chaperone_N"/>
</dbReference>
<comment type="subcellular location">
    <subcellularLocation>
        <location evidence="1 8">Periplasm</location>
    </subcellularLocation>
</comment>
<name>A0ABS5SXR0_9GAMM</name>
<dbReference type="SUPFAM" id="SSF49354">
    <property type="entry name" value="PapD-like"/>
    <property type="match status" value="1"/>
</dbReference>
<comment type="similarity">
    <text evidence="2 8">Belongs to the periplasmic pilus chaperone family.</text>
</comment>
<evidence type="ECO:0000256" key="1">
    <source>
        <dbReference type="ARBA" id="ARBA00004418"/>
    </source>
</evidence>
<dbReference type="PANTHER" id="PTHR30251">
    <property type="entry name" value="PILUS ASSEMBLY CHAPERONE"/>
    <property type="match status" value="1"/>
</dbReference>
<evidence type="ECO:0000256" key="2">
    <source>
        <dbReference type="ARBA" id="ARBA00007399"/>
    </source>
</evidence>
<dbReference type="Gene3D" id="2.60.40.10">
    <property type="entry name" value="Immunoglobulins"/>
    <property type="match status" value="2"/>
</dbReference>
<dbReference type="InterPro" id="IPR008962">
    <property type="entry name" value="PapD-like_sf"/>
</dbReference>
<evidence type="ECO:0000256" key="7">
    <source>
        <dbReference type="ARBA" id="ARBA00023319"/>
    </source>
</evidence>
<evidence type="ECO:0000256" key="5">
    <source>
        <dbReference type="ARBA" id="ARBA00022764"/>
    </source>
</evidence>
<dbReference type="InterPro" id="IPR016148">
    <property type="entry name" value="Pili_assmbl_chaperone_C"/>
</dbReference>
<sequence>MKKLNLLLALLFLSYQASAAVQLMATRVIYKSSNTSAALPIHNESTGNYLVQTWLENANKGTANIPLQVVPPILKLDAGKDASLRFIYSGTSLPSNQESLFWINIQEIPPATKEGNTLQIAIHNRIKLFFRPDGLNTNLDEEAKKLIWSKSGNTITIKNNGPMYISLNTLNISSSNSKNLDLDMIPPFSSKTVTLPTGYSITNGVSYSYINDFGGITEIKNHSIN</sequence>
<keyword evidence="13" id="KW-1185">Reference proteome</keyword>
<dbReference type="Pfam" id="PF00345">
    <property type="entry name" value="PapD_N"/>
    <property type="match status" value="1"/>
</dbReference>
<keyword evidence="6 8" id="KW-0143">Chaperone</keyword>
<dbReference type="PANTHER" id="PTHR30251:SF5">
    <property type="entry name" value="FIMBRIAL CHAPARONE PROTEIN"/>
    <property type="match status" value="1"/>
</dbReference>
<feature type="signal peptide" evidence="9">
    <location>
        <begin position="1"/>
        <end position="19"/>
    </location>
</feature>
<evidence type="ECO:0000313" key="12">
    <source>
        <dbReference type="EMBL" id="MBT0724692.1"/>
    </source>
</evidence>
<dbReference type="EMBL" id="JABBFR010000011">
    <property type="protein sequence ID" value="MBT0724692.1"/>
    <property type="molecule type" value="Genomic_DNA"/>
</dbReference>
<dbReference type="Pfam" id="PF02753">
    <property type="entry name" value="PapD_C"/>
    <property type="match status" value="1"/>
</dbReference>
<protein>
    <submittedName>
        <fullName evidence="12">Molecular chaperone</fullName>
    </submittedName>
</protein>
<dbReference type="PRINTS" id="PR00969">
    <property type="entry name" value="CHAPERONPILI"/>
</dbReference>
<proteinExistence type="inferred from homology"/>
<keyword evidence="7" id="KW-0393">Immunoglobulin domain</keyword>
<keyword evidence="5" id="KW-0574">Periplasm</keyword>
<dbReference type="InterPro" id="IPR036316">
    <property type="entry name" value="Pili_assmbl_chap_C_dom_sf"/>
</dbReference>
<dbReference type="InterPro" id="IPR013783">
    <property type="entry name" value="Ig-like_fold"/>
</dbReference>
<feature type="domain" description="Pili assembly chaperone C-terminal" evidence="11">
    <location>
        <begin position="157"/>
        <end position="217"/>
    </location>
</feature>
<feature type="chain" id="PRO_5047016093" evidence="9">
    <location>
        <begin position="20"/>
        <end position="225"/>
    </location>
</feature>
<evidence type="ECO:0000256" key="9">
    <source>
        <dbReference type="SAM" id="SignalP"/>
    </source>
</evidence>
<dbReference type="SUPFAM" id="SSF49584">
    <property type="entry name" value="Periplasmic chaperone C-domain"/>
    <property type="match status" value="1"/>
</dbReference>
<keyword evidence="4 9" id="KW-0732">Signal</keyword>
<evidence type="ECO:0000256" key="6">
    <source>
        <dbReference type="ARBA" id="ARBA00023186"/>
    </source>
</evidence>